<dbReference type="CDD" id="cd02440">
    <property type="entry name" value="AdoMet_MTases"/>
    <property type="match status" value="1"/>
</dbReference>
<gene>
    <name evidence="2" type="ORF">ACFSVL_33775</name>
</gene>
<dbReference type="GO" id="GO:0008168">
    <property type="term" value="F:methyltransferase activity"/>
    <property type="evidence" value="ECO:0007669"/>
    <property type="project" value="UniProtKB-KW"/>
</dbReference>
<feature type="domain" description="Methyltransferase" evidence="1">
    <location>
        <begin position="48"/>
        <end position="167"/>
    </location>
</feature>
<dbReference type="Pfam" id="PF13847">
    <property type="entry name" value="Methyltransf_31"/>
    <property type="match status" value="1"/>
</dbReference>
<evidence type="ECO:0000313" key="3">
    <source>
        <dbReference type="Proteomes" id="UP001597483"/>
    </source>
</evidence>
<dbReference type="EC" id="2.1.1.-" evidence="2"/>
<protein>
    <submittedName>
        <fullName evidence="2">Class I SAM-dependent methyltransferase</fullName>
        <ecNumber evidence="2">2.1.1.-</ecNumber>
    </submittedName>
</protein>
<dbReference type="Gene3D" id="3.40.50.150">
    <property type="entry name" value="Vaccinia Virus protein VP39"/>
    <property type="match status" value="1"/>
</dbReference>
<dbReference type="PANTHER" id="PTHR43591:SF24">
    <property type="entry name" value="2-METHOXY-6-POLYPRENYL-1,4-BENZOQUINOL METHYLASE, MITOCHONDRIAL"/>
    <property type="match status" value="1"/>
</dbReference>
<dbReference type="SUPFAM" id="SSF53335">
    <property type="entry name" value="S-adenosyl-L-methionine-dependent methyltransferases"/>
    <property type="match status" value="1"/>
</dbReference>
<evidence type="ECO:0000259" key="1">
    <source>
        <dbReference type="Pfam" id="PF13847"/>
    </source>
</evidence>
<keyword evidence="3" id="KW-1185">Reference proteome</keyword>
<accession>A0ABW5HH22</accession>
<name>A0ABW5HH22_9PSEU</name>
<dbReference type="RefSeq" id="WP_378310058.1">
    <property type="nucleotide sequence ID" value="NZ_JBHUKS010000026.1"/>
</dbReference>
<comment type="caution">
    <text evidence="2">The sequence shown here is derived from an EMBL/GenBank/DDBJ whole genome shotgun (WGS) entry which is preliminary data.</text>
</comment>
<reference evidence="3" key="1">
    <citation type="journal article" date="2019" name="Int. J. Syst. Evol. Microbiol.">
        <title>The Global Catalogue of Microorganisms (GCM) 10K type strain sequencing project: providing services to taxonomists for standard genome sequencing and annotation.</title>
        <authorList>
            <consortium name="The Broad Institute Genomics Platform"/>
            <consortium name="The Broad Institute Genome Sequencing Center for Infectious Disease"/>
            <person name="Wu L."/>
            <person name="Ma J."/>
        </authorList>
    </citation>
    <scope>NUCLEOTIDE SEQUENCE [LARGE SCALE GENOMIC DNA]</scope>
    <source>
        <strain evidence="3">CGMCC 4.7641</strain>
    </source>
</reference>
<dbReference type="PANTHER" id="PTHR43591">
    <property type="entry name" value="METHYLTRANSFERASE"/>
    <property type="match status" value="1"/>
</dbReference>
<dbReference type="Proteomes" id="UP001597483">
    <property type="component" value="Unassembled WGS sequence"/>
</dbReference>
<organism evidence="2 3">
    <name type="scientific">Amycolatopsis silviterrae</name>
    <dbReference type="NCBI Taxonomy" id="1656914"/>
    <lineage>
        <taxon>Bacteria</taxon>
        <taxon>Bacillati</taxon>
        <taxon>Actinomycetota</taxon>
        <taxon>Actinomycetes</taxon>
        <taxon>Pseudonocardiales</taxon>
        <taxon>Pseudonocardiaceae</taxon>
        <taxon>Amycolatopsis</taxon>
    </lineage>
</organism>
<keyword evidence="2" id="KW-0808">Transferase</keyword>
<proteinExistence type="predicted"/>
<dbReference type="InterPro" id="IPR029063">
    <property type="entry name" value="SAM-dependent_MTases_sf"/>
</dbReference>
<dbReference type="InterPro" id="IPR025714">
    <property type="entry name" value="Methyltranfer_dom"/>
</dbReference>
<dbReference type="EMBL" id="JBHUKS010000026">
    <property type="protein sequence ID" value="MFD2472407.1"/>
    <property type="molecule type" value="Genomic_DNA"/>
</dbReference>
<sequence length="288" mass="30802">MISNDDVRAQQRIDFTVATPGWLRHKASFERASSATTAHMVRLARVSPGDRVLDLACGSGNPAFALAEAVGPRGRVLGLDLAETMVQAARDEADRRGAGNAEFATIEREDELGVADSSFDAATCRAGLQYMPEPGAAIRAIRRALKPGGRFVALTIGSPDLCMPYRLQAELISRHAELTAPDPAAPGPVGLSSPEALRERLGSAGFSDVTVEVLESGLVESESPSAYWTLFEETAVLPLQRVLGTADDGHKRRQEIREDAVRILAERFGDGPVRMTGEVLIAAGVKEE</sequence>
<dbReference type="GO" id="GO:0032259">
    <property type="term" value="P:methylation"/>
    <property type="evidence" value="ECO:0007669"/>
    <property type="project" value="UniProtKB-KW"/>
</dbReference>
<evidence type="ECO:0000313" key="2">
    <source>
        <dbReference type="EMBL" id="MFD2472407.1"/>
    </source>
</evidence>
<keyword evidence="2" id="KW-0489">Methyltransferase</keyword>